<dbReference type="Proteomes" id="UP000522333">
    <property type="component" value="Unassembled WGS sequence"/>
</dbReference>
<feature type="signal peptide" evidence="1">
    <location>
        <begin position="1"/>
        <end position="24"/>
    </location>
</feature>
<evidence type="ECO:0000313" key="3">
    <source>
        <dbReference type="Proteomes" id="UP000522333"/>
    </source>
</evidence>
<keyword evidence="1" id="KW-0732">Signal</keyword>
<protein>
    <submittedName>
        <fullName evidence="2">Uncharacterized protein</fullName>
    </submittedName>
</protein>
<evidence type="ECO:0000313" key="2">
    <source>
        <dbReference type="EMBL" id="NME53129.1"/>
    </source>
</evidence>
<dbReference type="AlphaFoldDB" id="A0A848CJT1"/>
<gene>
    <name evidence="2" type="ORF">HF854_11535</name>
</gene>
<reference evidence="2 3" key="1">
    <citation type="submission" date="2020-04" db="EMBL/GenBank/DDBJ databases">
        <authorList>
            <person name="Hitch T.C.A."/>
            <person name="Wylensek D."/>
            <person name="Clavel T."/>
        </authorList>
    </citation>
    <scope>NUCLEOTIDE SEQUENCE [LARGE SCALE GENOMIC DNA]</scope>
    <source>
        <strain evidence="2 3">PG-251-APC-1</strain>
    </source>
</reference>
<dbReference type="RefSeq" id="WP_168936423.1">
    <property type="nucleotide sequence ID" value="NZ_JABAFY010000068.1"/>
</dbReference>
<accession>A0A848CJT1</accession>
<proteinExistence type="predicted"/>
<organism evidence="2 3">
    <name type="scientific">Desulfovibrio piger</name>
    <dbReference type="NCBI Taxonomy" id="901"/>
    <lineage>
        <taxon>Bacteria</taxon>
        <taxon>Pseudomonadati</taxon>
        <taxon>Thermodesulfobacteriota</taxon>
        <taxon>Desulfovibrionia</taxon>
        <taxon>Desulfovibrionales</taxon>
        <taxon>Desulfovibrionaceae</taxon>
        <taxon>Desulfovibrio</taxon>
    </lineage>
</organism>
<sequence length="160" mass="16720">MQKVLTLTATCLLGILLCASAALADEVKTDHFTLNLPSGWTQPQPVQSAQGATMAILQNAAEQTVITVAVTPVPLSAKDLAIQTIANMKAAGFTTSEPVASGDSYVGEFSKEQVRGVSYFSANGKLGSVITIMGASLDAGKKMLKDNLKPADSKLFPTDF</sequence>
<feature type="chain" id="PRO_5032284894" evidence="1">
    <location>
        <begin position="25"/>
        <end position="160"/>
    </location>
</feature>
<dbReference type="EMBL" id="JABAFY010000068">
    <property type="protein sequence ID" value="NME53129.1"/>
    <property type="molecule type" value="Genomic_DNA"/>
</dbReference>
<name>A0A848CJT1_9BACT</name>
<evidence type="ECO:0000256" key="1">
    <source>
        <dbReference type="SAM" id="SignalP"/>
    </source>
</evidence>
<comment type="caution">
    <text evidence="2">The sequence shown here is derived from an EMBL/GenBank/DDBJ whole genome shotgun (WGS) entry which is preliminary data.</text>
</comment>